<evidence type="ECO:0008006" key="3">
    <source>
        <dbReference type="Google" id="ProtNLM"/>
    </source>
</evidence>
<dbReference type="EMBL" id="MU006562">
    <property type="protein sequence ID" value="KAF2751477.1"/>
    <property type="molecule type" value="Genomic_DNA"/>
</dbReference>
<name>A0A6A6VQI2_9PLEO</name>
<evidence type="ECO:0000313" key="1">
    <source>
        <dbReference type="EMBL" id="KAF2751477.1"/>
    </source>
</evidence>
<keyword evidence="2" id="KW-1185">Reference proteome</keyword>
<proteinExistence type="predicted"/>
<dbReference type="Proteomes" id="UP000799440">
    <property type="component" value="Unassembled WGS sequence"/>
</dbReference>
<accession>A0A6A6VQI2</accession>
<protein>
    <recommendedName>
        <fullName evidence="3">Ankyrin</fullName>
    </recommendedName>
</protein>
<dbReference type="Gene3D" id="1.25.40.20">
    <property type="entry name" value="Ankyrin repeat-containing domain"/>
    <property type="match status" value="1"/>
</dbReference>
<gene>
    <name evidence="1" type="ORF">M011DRAFT_473947</name>
</gene>
<organism evidence="1 2">
    <name type="scientific">Sporormia fimetaria CBS 119925</name>
    <dbReference type="NCBI Taxonomy" id="1340428"/>
    <lineage>
        <taxon>Eukaryota</taxon>
        <taxon>Fungi</taxon>
        <taxon>Dikarya</taxon>
        <taxon>Ascomycota</taxon>
        <taxon>Pezizomycotina</taxon>
        <taxon>Dothideomycetes</taxon>
        <taxon>Pleosporomycetidae</taxon>
        <taxon>Pleosporales</taxon>
        <taxon>Sporormiaceae</taxon>
        <taxon>Sporormia</taxon>
    </lineage>
</organism>
<evidence type="ECO:0000313" key="2">
    <source>
        <dbReference type="Proteomes" id="UP000799440"/>
    </source>
</evidence>
<reference evidence="1" key="1">
    <citation type="journal article" date="2020" name="Stud. Mycol.">
        <title>101 Dothideomycetes genomes: a test case for predicting lifestyles and emergence of pathogens.</title>
        <authorList>
            <person name="Haridas S."/>
            <person name="Albert R."/>
            <person name="Binder M."/>
            <person name="Bloem J."/>
            <person name="Labutti K."/>
            <person name="Salamov A."/>
            <person name="Andreopoulos B."/>
            <person name="Baker S."/>
            <person name="Barry K."/>
            <person name="Bills G."/>
            <person name="Bluhm B."/>
            <person name="Cannon C."/>
            <person name="Castanera R."/>
            <person name="Culley D."/>
            <person name="Daum C."/>
            <person name="Ezra D."/>
            <person name="Gonzalez J."/>
            <person name="Henrissat B."/>
            <person name="Kuo A."/>
            <person name="Liang C."/>
            <person name="Lipzen A."/>
            <person name="Lutzoni F."/>
            <person name="Magnuson J."/>
            <person name="Mondo S."/>
            <person name="Nolan M."/>
            <person name="Ohm R."/>
            <person name="Pangilinan J."/>
            <person name="Park H.-J."/>
            <person name="Ramirez L."/>
            <person name="Alfaro M."/>
            <person name="Sun H."/>
            <person name="Tritt A."/>
            <person name="Yoshinaga Y."/>
            <person name="Zwiers L.-H."/>
            <person name="Turgeon B."/>
            <person name="Goodwin S."/>
            <person name="Spatafora J."/>
            <person name="Crous P."/>
            <person name="Grigoriev I."/>
        </authorList>
    </citation>
    <scope>NUCLEOTIDE SEQUENCE</scope>
    <source>
        <strain evidence="1">CBS 119925</strain>
    </source>
</reference>
<dbReference type="InterPro" id="IPR036770">
    <property type="entry name" value="Ankyrin_rpt-contain_sf"/>
</dbReference>
<dbReference type="SUPFAM" id="SSF48403">
    <property type="entry name" value="Ankyrin repeat"/>
    <property type="match status" value="1"/>
</dbReference>
<sequence length="345" mass="39482">MEKIPLDIFQEIIKHLATDHGVTDAWQLRGVCRLFNTTILTEVFQLQPESAFYPPDRRPPYPRWCPYHYPRTLGLLVRGLHYYLDYQSRKSRQHIQCHNLASLIDGATEIILKFEEFNAKPLTAGGVTIRSLVAEAVAECARDLLPDGPQYTKGFINCGFPLFDPKQLTEERPVQYALCAAIFMENTNLIDYLITLGADIWKVSHIFESPLLVAFYRGSLGPIRTLMAYAKLECNTPRTSALDHALRHGNPEVVRLALELGAPPNAVCLKYPLTWEHLHLSEPPVTRTKVWSEIKQILKEYGSEPNETALRRSKRVKQQREAEDALPIEDRRSKRIQLLQEADLI</sequence>
<dbReference type="AlphaFoldDB" id="A0A6A6VQI2"/>